<accession>A0ACC2NW23</accession>
<name>A0ACC2NW23_9HYME</name>
<sequence>MADLTLFNAYTTPKYVKREISELSIKYPVIEVKNIQTKKYGFAVVFKCKDPQAKKKVDKNFDLFAPKDLKEKIQSNLEKNLKDLNDSNDPIYIMKVKEDERIRLYHAKDDIEESESEDCEKLGMTLVQNDNDENRMSSSTGREETEEVEIIFISDNSIYPIQDNTISSTEDPEEEEEEESIPPCPAGIPFNHLENLALYYWHDFGDYRELFEDFQQVCTTMQEENRSMLAEHAVHIQTHPSSDAEGGIRRKIAEHDVRPVPSHNDTPGNDLHDYVIDDYEYLVDGGNDISMVNGVVENKEPCIKGGVDRKKQYWSVSLSSGELLVQTSWINGTMFTINLRNEDTCFIFDHFNWVEVCEMYEKARIHIRNDEIQSKKTVVLAKSTLPETFPNPHGGRSAISEIPHVDEVDSGTNCPRTPQSALSSPSPDAAALLCSLGAILRTYGIPRRLRDQIRCSRPETIGEESAHQECPIATTTPLSSVAKVPETIIEVPSEEAE</sequence>
<proteinExistence type="predicted"/>
<keyword evidence="2" id="KW-1185">Reference proteome</keyword>
<gene>
    <name evidence="1" type="ORF">QAD02_011108</name>
</gene>
<dbReference type="Proteomes" id="UP001239111">
    <property type="component" value="Chromosome 2"/>
</dbReference>
<protein>
    <submittedName>
        <fullName evidence="1">Uncharacterized protein</fullName>
    </submittedName>
</protein>
<comment type="caution">
    <text evidence="1">The sequence shown here is derived from an EMBL/GenBank/DDBJ whole genome shotgun (WGS) entry which is preliminary data.</text>
</comment>
<evidence type="ECO:0000313" key="2">
    <source>
        <dbReference type="Proteomes" id="UP001239111"/>
    </source>
</evidence>
<organism evidence="1 2">
    <name type="scientific">Eretmocerus hayati</name>
    <dbReference type="NCBI Taxonomy" id="131215"/>
    <lineage>
        <taxon>Eukaryota</taxon>
        <taxon>Metazoa</taxon>
        <taxon>Ecdysozoa</taxon>
        <taxon>Arthropoda</taxon>
        <taxon>Hexapoda</taxon>
        <taxon>Insecta</taxon>
        <taxon>Pterygota</taxon>
        <taxon>Neoptera</taxon>
        <taxon>Endopterygota</taxon>
        <taxon>Hymenoptera</taxon>
        <taxon>Apocrita</taxon>
        <taxon>Proctotrupomorpha</taxon>
        <taxon>Chalcidoidea</taxon>
        <taxon>Aphelinidae</taxon>
        <taxon>Aphelininae</taxon>
        <taxon>Eretmocerus</taxon>
    </lineage>
</organism>
<dbReference type="EMBL" id="CM056742">
    <property type="protein sequence ID" value="KAJ8675322.1"/>
    <property type="molecule type" value="Genomic_DNA"/>
</dbReference>
<evidence type="ECO:0000313" key="1">
    <source>
        <dbReference type="EMBL" id="KAJ8675322.1"/>
    </source>
</evidence>
<reference evidence="1" key="1">
    <citation type="submission" date="2023-04" db="EMBL/GenBank/DDBJ databases">
        <title>A chromosome-level genome assembly of the parasitoid wasp Eretmocerus hayati.</title>
        <authorList>
            <person name="Zhong Y."/>
            <person name="Liu S."/>
            <person name="Liu Y."/>
        </authorList>
    </citation>
    <scope>NUCLEOTIDE SEQUENCE</scope>
    <source>
        <strain evidence="1">ZJU_SS_LIU_2023</strain>
    </source>
</reference>